<dbReference type="KEGG" id="pbf:CFX0092_A2507"/>
<dbReference type="PANTHER" id="PTHR45266:SF3">
    <property type="entry name" value="OXALOACETATE DECARBOXYLASE ALPHA CHAIN"/>
    <property type="match status" value="1"/>
</dbReference>
<keyword evidence="1" id="KW-0092">Biotin</keyword>
<dbReference type="InterPro" id="IPR000089">
    <property type="entry name" value="Biotin_lipoyl"/>
</dbReference>
<protein>
    <submittedName>
        <fullName evidence="3">Biotin/lipoyl attachment domain-containing protein</fullName>
    </submittedName>
</protein>
<gene>
    <name evidence="3" type="ORF">CFX0092_A2507</name>
</gene>
<dbReference type="RefSeq" id="WP_095043720.1">
    <property type="nucleotide sequence ID" value="NZ_LN890655.1"/>
</dbReference>
<dbReference type="InterPro" id="IPR011053">
    <property type="entry name" value="Single_hybrid_motif"/>
</dbReference>
<evidence type="ECO:0000313" key="3">
    <source>
        <dbReference type="EMBL" id="CUS04385.2"/>
    </source>
</evidence>
<reference evidence="3" key="1">
    <citation type="submission" date="2016-01" db="EMBL/GenBank/DDBJ databases">
        <authorList>
            <person name="Mcilroy J.S."/>
            <person name="Karst M S."/>
            <person name="Albertsen M."/>
        </authorList>
    </citation>
    <scope>NUCLEOTIDE SEQUENCE</scope>
    <source>
        <strain evidence="3">Cfx-K</strain>
    </source>
</reference>
<dbReference type="SUPFAM" id="SSF51230">
    <property type="entry name" value="Single hybrid motif"/>
    <property type="match status" value="1"/>
</dbReference>
<keyword evidence="4" id="KW-1185">Reference proteome</keyword>
<evidence type="ECO:0000259" key="2">
    <source>
        <dbReference type="PROSITE" id="PS50968"/>
    </source>
</evidence>
<proteinExistence type="predicted"/>
<sequence>MSQFQVTIDGKPYEIGLAPKGHGGETYEVTVNGEPLEIILPVHAGPISGIEWIIIDGRPYEIVFDANLQWVNAWDGLHTVEVHDLNQRVARPRSGDGRIKAPIPGLITRILVEPGATVQTGQPLLVLEAMKMENEIRAPFDGVVTSIAVAGGQTVVSNQMLAEVR</sequence>
<evidence type="ECO:0000313" key="4">
    <source>
        <dbReference type="Proteomes" id="UP000215027"/>
    </source>
</evidence>
<feature type="domain" description="Lipoyl-binding" evidence="2">
    <location>
        <begin position="96"/>
        <end position="165"/>
    </location>
</feature>
<dbReference type="OrthoDB" id="3730619at2"/>
<organism evidence="3 4">
    <name type="scientific">Candidatus Promineifilum breve</name>
    <dbReference type="NCBI Taxonomy" id="1806508"/>
    <lineage>
        <taxon>Bacteria</taxon>
        <taxon>Bacillati</taxon>
        <taxon>Chloroflexota</taxon>
        <taxon>Ardenticatenia</taxon>
        <taxon>Candidatus Promineifilales</taxon>
        <taxon>Candidatus Promineifilaceae</taxon>
        <taxon>Candidatus Promineifilum</taxon>
    </lineage>
</organism>
<dbReference type="EMBL" id="LN890655">
    <property type="protein sequence ID" value="CUS04385.2"/>
    <property type="molecule type" value="Genomic_DNA"/>
</dbReference>
<dbReference type="Gene3D" id="2.40.50.100">
    <property type="match status" value="1"/>
</dbReference>
<dbReference type="Pfam" id="PF00364">
    <property type="entry name" value="Biotin_lipoyl"/>
    <property type="match status" value="1"/>
</dbReference>
<evidence type="ECO:0000256" key="1">
    <source>
        <dbReference type="ARBA" id="ARBA00023267"/>
    </source>
</evidence>
<dbReference type="InterPro" id="IPR050709">
    <property type="entry name" value="Biotin_Carboxyl_Carrier/Decarb"/>
</dbReference>
<dbReference type="InterPro" id="IPR001882">
    <property type="entry name" value="Biotin_BS"/>
</dbReference>
<dbReference type="CDD" id="cd06850">
    <property type="entry name" value="biotinyl_domain"/>
    <property type="match status" value="1"/>
</dbReference>
<dbReference type="PROSITE" id="PS00188">
    <property type="entry name" value="BIOTIN"/>
    <property type="match status" value="1"/>
</dbReference>
<dbReference type="FunFam" id="2.40.50.100:FF:000003">
    <property type="entry name" value="Acetyl-CoA carboxylase biotin carboxyl carrier protein"/>
    <property type="match status" value="1"/>
</dbReference>
<dbReference type="AlphaFoldDB" id="A0A160T611"/>
<dbReference type="PANTHER" id="PTHR45266">
    <property type="entry name" value="OXALOACETATE DECARBOXYLASE ALPHA CHAIN"/>
    <property type="match status" value="1"/>
</dbReference>
<dbReference type="Proteomes" id="UP000215027">
    <property type="component" value="Chromosome I"/>
</dbReference>
<name>A0A160T611_9CHLR</name>
<accession>A0A160T611</accession>
<dbReference type="PROSITE" id="PS50968">
    <property type="entry name" value="BIOTINYL_LIPOYL"/>
    <property type="match status" value="1"/>
</dbReference>